<reference evidence="2 3" key="1">
    <citation type="submission" date="2019-04" db="EMBL/GenBank/DDBJ databases">
        <title>Psychroflexus halotolerans sp. nov., isolated from a marine solar saltern.</title>
        <authorList>
            <person name="Feng X."/>
        </authorList>
    </citation>
    <scope>NUCLEOTIDE SEQUENCE [LARGE SCALE GENOMIC DNA]</scope>
    <source>
        <strain evidence="2 3">WDS2C27</strain>
    </source>
</reference>
<dbReference type="AlphaFoldDB" id="A0A4U5TT57"/>
<name>A0A4U5TT57_9FLAO</name>
<dbReference type="SMART" id="SM00558">
    <property type="entry name" value="JmjC"/>
    <property type="match status" value="1"/>
</dbReference>
<dbReference type="PROSITE" id="PS51184">
    <property type="entry name" value="JMJC"/>
    <property type="match status" value="1"/>
</dbReference>
<dbReference type="InterPro" id="IPR041667">
    <property type="entry name" value="Cupin_8"/>
</dbReference>
<dbReference type="SUPFAM" id="SSF51197">
    <property type="entry name" value="Clavaminate synthase-like"/>
    <property type="match status" value="1"/>
</dbReference>
<dbReference type="Proteomes" id="UP000306552">
    <property type="component" value="Unassembled WGS sequence"/>
</dbReference>
<keyword evidence="3" id="KW-1185">Reference proteome</keyword>
<evidence type="ECO:0000313" key="2">
    <source>
        <dbReference type="EMBL" id="TKS57313.1"/>
    </source>
</evidence>
<protein>
    <submittedName>
        <fullName evidence="2">Cupin-like domain-containing protein</fullName>
    </submittedName>
</protein>
<dbReference type="Gene3D" id="2.60.120.650">
    <property type="entry name" value="Cupin"/>
    <property type="match status" value="1"/>
</dbReference>
<dbReference type="RefSeq" id="WP_138931016.1">
    <property type="nucleotide sequence ID" value="NZ_SWMU01000001.1"/>
</dbReference>
<organism evidence="2 3">
    <name type="scientific">Mesohalobacter halotolerans</name>
    <dbReference type="NCBI Taxonomy" id="1883405"/>
    <lineage>
        <taxon>Bacteria</taxon>
        <taxon>Pseudomonadati</taxon>
        <taxon>Bacteroidota</taxon>
        <taxon>Flavobacteriia</taxon>
        <taxon>Flavobacteriales</taxon>
        <taxon>Flavobacteriaceae</taxon>
        <taxon>Mesohalobacter</taxon>
    </lineage>
</organism>
<dbReference type="Pfam" id="PF13621">
    <property type="entry name" value="Cupin_8"/>
    <property type="match status" value="1"/>
</dbReference>
<evidence type="ECO:0000313" key="3">
    <source>
        <dbReference type="Proteomes" id="UP000306552"/>
    </source>
</evidence>
<dbReference type="PANTHER" id="PTHR12461">
    <property type="entry name" value="HYPOXIA-INDUCIBLE FACTOR 1 ALPHA INHIBITOR-RELATED"/>
    <property type="match status" value="1"/>
</dbReference>
<dbReference type="OrthoDB" id="2942327at2"/>
<sequence>MSQKLNTQPVERLKRISPEEFIKCYVKPQKPLIIEQLIDDWPAKDKWTFDYFKSIAGDLEVPLYDSKPITSKYKYNEPQAKMKLRDYIDILQTQPTDLRIFLFNLIKERPILQDHIKVPKLGLSLLKSLPFLFIGGQDSKVFMHYDIDLANILHIHLQGQKQCLIFPPSETKYLYKVANSLKTNDGIDFTDPDFETYPALAYAKGYTANLSPGETLYMPEGYWHHMHYKTAGFSISLRALARQPKHLGKAVYNITVMRYYENLMRKWKGDQWLQHKQKASIENTHKSLNLKAS</sequence>
<gene>
    <name evidence="2" type="ORF">FCN74_02525</name>
</gene>
<proteinExistence type="predicted"/>
<feature type="domain" description="JmjC" evidence="1">
    <location>
        <begin position="107"/>
        <end position="256"/>
    </location>
</feature>
<dbReference type="EMBL" id="SWMU01000001">
    <property type="protein sequence ID" value="TKS57313.1"/>
    <property type="molecule type" value="Genomic_DNA"/>
</dbReference>
<accession>A0A4U5TT57</accession>
<evidence type="ECO:0000259" key="1">
    <source>
        <dbReference type="PROSITE" id="PS51184"/>
    </source>
</evidence>
<dbReference type="InterPro" id="IPR003347">
    <property type="entry name" value="JmjC_dom"/>
</dbReference>
<comment type="caution">
    <text evidence="2">The sequence shown here is derived from an EMBL/GenBank/DDBJ whole genome shotgun (WGS) entry which is preliminary data.</text>
</comment>
<dbReference type="PANTHER" id="PTHR12461:SF103">
    <property type="entry name" value="JMJC DOMAIN-CONTAINING PROTEIN A-RELATED"/>
    <property type="match status" value="1"/>
</dbReference>